<feature type="domain" description="Zn(2)-C6 fungal-type" evidence="6">
    <location>
        <begin position="49"/>
        <end position="79"/>
    </location>
</feature>
<dbReference type="AlphaFoldDB" id="A0A0D2CEC6"/>
<keyword evidence="1" id="KW-0805">Transcription regulation</keyword>
<proteinExistence type="predicted"/>
<keyword evidence="3" id="KW-0804">Transcription</keyword>
<dbReference type="GO" id="GO:0000981">
    <property type="term" value="F:DNA-binding transcription factor activity, RNA polymerase II-specific"/>
    <property type="evidence" value="ECO:0007669"/>
    <property type="project" value="InterPro"/>
</dbReference>
<evidence type="ECO:0000313" key="7">
    <source>
        <dbReference type="EMBL" id="KIW28595.1"/>
    </source>
</evidence>
<feature type="compositionally biased region" description="Basic and acidic residues" evidence="5">
    <location>
        <begin position="51"/>
        <end position="62"/>
    </location>
</feature>
<keyword evidence="4" id="KW-0539">Nucleus</keyword>
<sequence>MKPGNTTTSGLSPPSTASPAGVTKSTSLPISRSSNSTWEKPERARTSHACEPCRERKTKCDGSRPSCRRCLHTGTTCYYGYGKGWRKRKTAEDLTATSRRLARYESLLNEILPMVSSEVRALIEEARDNDTGASNNGSESADTEQNLLPPALLKTESSMTGSGGRIILPFPIPSPHVPAPSRSSTSSGTFDSVPPPPTIANTAPGSTVQTSSRLSPDSNNSGTRLPSITAEGLLIETGLRDRSPTSLHRPVDPVGSYGQDRLGAPPTSPTSHTSVGGALTGPRPGRSDTDPRRRDYAVPTVFPWLKSNEAAAVRN</sequence>
<dbReference type="PROSITE" id="PS50048">
    <property type="entry name" value="ZN2_CY6_FUNGAL_2"/>
    <property type="match status" value="1"/>
</dbReference>
<dbReference type="OrthoDB" id="3037908at2759"/>
<dbReference type="VEuPathDB" id="FungiDB:PV07_08247"/>
<dbReference type="RefSeq" id="XP_016248811.1">
    <property type="nucleotide sequence ID" value="XM_016395392.1"/>
</dbReference>
<dbReference type="PANTHER" id="PTHR47654:SF5">
    <property type="entry name" value="TRANSCRIPTION FACTOR DOMAIN-CONTAINING PROTEIN"/>
    <property type="match status" value="1"/>
</dbReference>
<dbReference type="SMART" id="SM00066">
    <property type="entry name" value="GAL4"/>
    <property type="match status" value="1"/>
</dbReference>
<feature type="compositionally biased region" description="Low complexity" evidence="5">
    <location>
        <begin position="181"/>
        <end position="192"/>
    </location>
</feature>
<gene>
    <name evidence="7" type="ORF">PV07_08247</name>
</gene>
<dbReference type="GO" id="GO:0008270">
    <property type="term" value="F:zinc ion binding"/>
    <property type="evidence" value="ECO:0007669"/>
    <property type="project" value="InterPro"/>
</dbReference>
<organism evidence="7 8">
    <name type="scientific">Cladophialophora immunda</name>
    <dbReference type="NCBI Taxonomy" id="569365"/>
    <lineage>
        <taxon>Eukaryota</taxon>
        <taxon>Fungi</taxon>
        <taxon>Dikarya</taxon>
        <taxon>Ascomycota</taxon>
        <taxon>Pezizomycotina</taxon>
        <taxon>Eurotiomycetes</taxon>
        <taxon>Chaetothyriomycetidae</taxon>
        <taxon>Chaetothyriales</taxon>
        <taxon>Herpotrichiellaceae</taxon>
        <taxon>Cladophialophora</taxon>
    </lineage>
</organism>
<accession>A0A0D2CEC6</accession>
<dbReference type="InterPro" id="IPR053230">
    <property type="entry name" value="Trans_reg_galc"/>
</dbReference>
<dbReference type="PANTHER" id="PTHR47654">
    <property type="entry name" value="ZN(II)2CYS6 TRANSCRIPTION FACTOR (EUROFUNG)-RELATED"/>
    <property type="match status" value="1"/>
</dbReference>
<reference evidence="7 8" key="1">
    <citation type="submission" date="2015-01" db="EMBL/GenBank/DDBJ databases">
        <title>The Genome Sequence of Cladophialophora immunda CBS83496.</title>
        <authorList>
            <consortium name="The Broad Institute Genomics Platform"/>
            <person name="Cuomo C."/>
            <person name="de Hoog S."/>
            <person name="Gorbushina A."/>
            <person name="Stielow B."/>
            <person name="Teixiera M."/>
            <person name="Abouelleil A."/>
            <person name="Chapman S.B."/>
            <person name="Priest M."/>
            <person name="Young S.K."/>
            <person name="Wortman J."/>
            <person name="Nusbaum C."/>
            <person name="Birren B."/>
        </authorList>
    </citation>
    <scope>NUCLEOTIDE SEQUENCE [LARGE SCALE GENOMIC DNA]</scope>
    <source>
        <strain evidence="7 8">CBS 83496</strain>
    </source>
</reference>
<evidence type="ECO:0000256" key="4">
    <source>
        <dbReference type="ARBA" id="ARBA00023242"/>
    </source>
</evidence>
<dbReference type="InterPro" id="IPR036864">
    <property type="entry name" value="Zn2-C6_fun-type_DNA-bd_sf"/>
</dbReference>
<dbReference type="Proteomes" id="UP000054466">
    <property type="component" value="Unassembled WGS sequence"/>
</dbReference>
<protein>
    <recommendedName>
        <fullName evidence="6">Zn(2)-C6 fungal-type domain-containing protein</fullName>
    </recommendedName>
</protein>
<evidence type="ECO:0000256" key="1">
    <source>
        <dbReference type="ARBA" id="ARBA00023015"/>
    </source>
</evidence>
<feature type="compositionally biased region" description="Basic and acidic residues" evidence="5">
    <location>
        <begin position="285"/>
        <end position="296"/>
    </location>
</feature>
<feature type="compositionally biased region" description="Polar residues" evidence="5">
    <location>
        <begin position="1"/>
        <end position="38"/>
    </location>
</feature>
<evidence type="ECO:0000313" key="8">
    <source>
        <dbReference type="Proteomes" id="UP000054466"/>
    </source>
</evidence>
<dbReference type="CDD" id="cd00067">
    <property type="entry name" value="GAL4"/>
    <property type="match status" value="1"/>
</dbReference>
<dbReference type="SUPFAM" id="SSF57701">
    <property type="entry name" value="Zn2/Cys6 DNA-binding domain"/>
    <property type="match status" value="1"/>
</dbReference>
<feature type="compositionally biased region" description="Polar residues" evidence="5">
    <location>
        <begin position="199"/>
        <end position="226"/>
    </location>
</feature>
<dbReference type="InterPro" id="IPR001138">
    <property type="entry name" value="Zn2Cys6_DnaBD"/>
</dbReference>
<dbReference type="EMBL" id="KN847043">
    <property type="protein sequence ID" value="KIW28595.1"/>
    <property type="molecule type" value="Genomic_DNA"/>
</dbReference>
<name>A0A0D2CEC6_9EURO</name>
<dbReference type="PROSITE" id="PS00463">
    <property type="entry name" value="ZN2_CY6_FUNGAL_1"/>
    <property type="match status" value="1"/>
</dbReference>
<evidence type="ECO:0000259" key="6">
    <source>
        <dbReference type="PROSITE" id="PS50048"/>
    </source>
</evidence>
<dbReference type="STRING" id="569365.A0A0D2CEC6"/>
<dbReference type="GO" id="GO:0003677">
    <property type="term" value="F:DNA binding"/>
    <property type="evidence" value="ECO:0007669"/>
    <property type="project" value="UniProtKB-KW"/>
</dbReference>
<keyword evidence="2" id="KW-0238">DNA-binding</keyword>
<dbReference type="Gene3D" id="4.10.240.10">
    <property type="entry name" value="Zn(2)-C6 fungal-type DNA-binding domain"/>
    <property type="match status" value="1"/>
</dbReference>
<evidence type="ECO:0000256" key="3">
    <source>
        <dbReference type="ARBA" id="ARBA00023163"/>
    </source>
</evidence>
<dbReference type="Pfam" id="PF00172">
    <property type="entry name" value="Zn_clus"/>
    <property type="match status" value="1"/>
</dbReference>
<feature type="region of interest" description="Disordered" evidence="5">
    <location>
        <begin position="155"/>
        <end position="315"/>
    </location>
</feature>
<dbReference type="GeneID" id="27347441"/>
<evidence type="ECO:0000256" key="5">
    <source>
        <dbReference type="SAM" id="MobiDB-lite"/>
    </source>
</evidence>
<evidence type="ECO:0000256" key="2">
    <source>
        <dbReference type="ARBA" id="ARBA00023125"/>
    </source>
</evidence>
<keyword evidence="8" id="KW-1185">Reference proteome</keyword>
<feature type="region of interest" description="Disordered" evidence="5">
    <location>
        <begin position="1"/>
        <end position="65"/>
    </location>
</feature>